<name>A0A2T2ZRY8_9PEZI</name>
<gene>
    <name evidence="1" type="ORF">BD289DRAFT_448768</name>
</gene>
<dbReference type="InParanoid" id="A0A2T2ZRY8"/>
<proteinExistence type="predicted"/>
<dbReference type="EMBL" id="KZ678891">
    <property type="protein sequence ID" value="PSR74270.1"/>
    <property type="molecule type" value="Genomic_DNA"/>
</dbReference>
<protein>
    <submittedName>
        <fullName evidence="1">Uncharacterized protein</fullName>
    </submittedName>
</protein>
<sequence length="59" mass="6971">MCVCVCATTSFCSTEIGAQWEAQGLRTEKEGWCFFNCNGWHTRWHTGWHNGWHNGWHKR</sequence>
<dbReference type="Proteomes" id="UP000241462">
    <property type="component" value="Unassembled WGS sequence"/>
</dbReference>
<evidence type="ECO:0000313" key="1">
    <source>
        <dbReference type="EMBL" id="PSR74270.1"/>
    </source>
</evidence>
<accession>A0A2T2ZRY8</accession>
<keyword evidence="2" id="KW-1185">Reference proteome</keyword>
<organism evidence="1 2">
    <name type="scientific">Coniella lustricola</name>
    <dbReference type="NCBI Taxonomy" id="2025994"/>
    <lineage>
        <taxon>Eukaryota</taxon>
        <taxon>Fungi</taxon>
        <taxon>Dikarya</taxon>
        <taxon>Ascomycota</taxon>
        <taxon>Pezizomycotina</taxon>
        <taxon>Sordariomycetes</taxon>
        <taxon>Sordariomycetidae</taxon>
        <taxon>Diaporthales</taxon>
        <taxon>Schizoparmaceae</taxon>
        <taxon>Coniella</taxon>
    </lineage>
</organism>
<evidence type="ECO:0000313" key="2">
    <source>
        <dbReference type="Proteomes" id="UP000241462"/>
    </source>
</evidence>
<dbReference type="AlphaFoldDB" id="A0A2T2ZRY8"/>
<reference evidence="1 2" key="1">
    <citation type="journal article" date="2018" name="Mycol. Prog.">
        <title>Coniella lustricola, a new species from submerged detritus.</title>
        <authorList>
            <person name="Raudabaugh D.B."/>
            <person name="Iturriaga T."/>
            <person name="Carver A."/>
            <person name="Mondo S."/>
            <person name="Pangilinan J."/>
            <person name="Lipzen A."/>
            <person name="He G."/>
            <person name="Amirebrahimi M."/>
            <person name="Grigoriev I.V."/>
            <person name="Miller A.N."/>
        </authorList>
    </citation>
    <scope>NUCLEOTIDE SEQUENCE [LARGE SCALE GENOMIC DNA]</scope>
    <source>
        <strain evidence="1 2">B22-T-1</strain>
    </source>
</reference>